<dbReference type="PRINTS" id="PR00095">
    <property type="entry name" value="ANTSNTHASEI"/>
</dbReference>
<evidence type="ECO:0000256" key="2">
    <source>
        <dbReference type="ARBA" id="ARBA00005009"/>
    </source>
</evidence>
<dbReference type="InterPro" id="IPR017926">
    <property type="entry name" value="GATASE"/>
</dbReference>
<dbReference type="Gene3D" id="3.40.50.880">
    <property type="match status" value="1"/>
</dbReference>
<dbReference type="NCBIfam" id="TIGR00553">
    <property type="entry name" value="pabB"/>
    <property type="match status" value="1"/>
</dbReference>
<evidence type="ECO:0000256" key="6">
    <source>
        <dbReference type="ARBA" id="ARBA00022909"/>
    </source>
</evidence>
<reference evidence="13" key="2">
    <citation type="journal article" date="2023" name="Microbiol Resour">
        <title>Decontamination and Annotation of the Draft Genome Sequence of the Oomycete Lagenidium giganteum ARSEF 373.</title>
        <authorList>
            <person name="Morgan W.R."/>
            <person name="Tartar A."/>
        </authorList>
    </citation>
    <scope>NUCLEOTIDE SEQUENCE</scope>
    <source>
        <strain evidence="13">ARSEF 373</strain>
    </source>
</reference>
<keyword evidence="14" id="KW-1185">Reference proteome</keyword>
<evidence type="ECO:0000256" key="3">
    <source>
        <dbReference type="ARBA" id="ARBA00005970"/>
    </source>
</evidence>
<feature type="domain" description="Anthranilate synthase component I N-terminal" evidence="12">
    <location>
        <begin position="290"/>
        <end position="461"/>
    </location>
</feature>
<evidence type="ECO:0000259" key="10">
    <source>
        <dbReference type="Pfam" id="PF00117"/>
    </source>
</evidence>
<evidence type="ECO:0000259" key="12">
    <source>
        <dbReference type="Pfam" id="PF04715"/>
    </source>
</evidence>
<dbReference type="Pfam" id="PF00425">
    <property type="entry name" value="Chorismate_bind"/>
    <property type="match status" value="1"/>
</dbReference>
<dbReference type="GO" id="GO:0046820">
    <property type="term" value="F:4-amino-4-deoxychorismate synthase activity"/>
    <property type="evidence" value="ECO:0007669"/>
    <property type="project" value="UniProtKB-EC"/>
</dbReference>
<keyword evidence="5" id="KW-0808">Transferase</keyword>
<accession>A0AAV2YMR7</accession>
<dbReference type="Pfam" id="PF00117">
    <property type="entry name" value="GATase"/>
    <property type="match status" value="1"/>
</dbReference>
<dbReference type="InterPro" id="IPR029062">
    <property type="entry name" value="Class_I_gatase-like"/>
</dbReference>
<dbReference type="GO" id="GO:0046656">
    <property type="term" value="P:folic acid biosynthetic process"/>
    <property type="evidence" value="ECO:0007669"/>
    <property type="project" value="UniProtKB-KW"/>
</dbReference>
<comment type="pathway">
    <text evidence="2">Cofactor biosynthesis; tetrahydrofolate biosynthesis; 4-aminobenzoate from chorismate: step 1/2.</text>
</comment>
<dbReference type="Proteomes" id="UP001146120">
    <property type="component" value="Unassembled WGS sequence"/>
</dbReference>
<dbReference type="GO" id="GO:0000162">
    <property type="term" value="P:L-tryptophan biosynthetic process"/>
    <property type="evidence" value="ECO:0007669"/>
    <property type="project" value="TreeGrafter"/>
</dbReference>
<gene>
    <name evidence="13" type="ORF">N0F65_001118</name>
</gene>
<feature type="domain" description="Chorismate-utilising enzyme C-terminal" evidence="11">
    <location>
        <begin position="520"/>
        <end position="788"/>
    </location>
</feature>
<evidence type="ECO:0000256" key="7">
    <source>
        <dbReference type="ARBA" id="ARBA00022962"/>
    </source>
</evidence>
<evidence type="ECO:0000256" key="4">
    <source>
        <dbReference type="ARBA" id="ARBA00013139"/>
    </source>
</evidence>
<keyword evidence="7" id="KW-0315">Glutamine amidotransferase</keyword>
<dbReference type="InterPro" id="IPR015890">
    <property type="entry name" value="Chorismate_C"/>
</dbReference>
<evidence type="ECO:0000256" key="9">
    <source>
        <dbReference type="ARBA" id="ARBA00031904"/>
    </source>
</evidence>
<dbReference type="InterPro" id="IPR006805">
    <property type="entry name" value="Anth_synth_I_N"/>
</dbReference>
<dbReference type="SUPFAM" id="SSF56322">
    <property type="entry name" value="ADC synthase"/>
    <property type="match status" value="1"/>
</dbReference>
<comment type="catalytic activity">
    <reaction evidence="1">
        <text>chorismate + L-glutamine = 4-amino-4-deoxychorismate + L-glutamate</text>
        <dbReference type="Rhea" id="RHEA:11672"/>
        <dbReference type="ChEBI" id="CHEBI:29748"/>
        <dbReference type="ChEBI" id="CHEBI:29985"/>
        <dbReference type="ChEBI" id="CHEBI:58359"/>
        <dbReference type="ChEBI" id="CHEBI:58406"/>
        <dbReference type="EC" id="2.6.1.85"/>
    </reaction>
</comment>
<dbReference type="CDD" id="cd01743">
    <property type="entry name" value="GATase1_Anthranilate_Synthase"/>
    <property type="match status" value="1"/>
</dbReference>
<feature type="domain" description="Glutamine amidotransferase" evidence="10">
    <location>
        <begin position="14"/>
        <end position="226"/>
    </location>
</feature>
<dbReference type="PROSITE" id="PS51273">
    <property type="entry name" value="GATASE_TYPE_1"/>
    <property type="match status" value="1"/>
</dbReference>
<reference evidence="13" key="1">
    <citation type="submission" date="2022-11" db="EMBL/GenBank/DDBJ databases">
        <authorList>
            <person name="Morgan W.R."/>
            <person name="Tartar A."/>
        </authorList>
    </citation>
    <scope>NUCLEOTIDE SEQUENCE</scope>
    <source>
        <strain evidence="13">ARSEF 373</strain>
    </source>
</reference>
<dbReference type="SUPFAM" id="SSF52317">
    <property type="entry name" value="Class I glutamine amidotransferase-like"/>
    <property type="match status" value="1"/>
</dbReference>
<proteinExistence type="inferred from homology"/>
<dbReference type="NCBIfam" id="TIGR00566">
    <property type="entry name" value="trpG_papA"/>
    <property type="match status" value="1"/>
</dbReference>
<evidence type="ECO:0000256" key="5">
    <source>
        <dbReference type="ARBA" id="ARBA00022679"/>
    </source>
</evidence>
<evidence type="ECO:0000259" key="11">
    <source>
        <dbReference type="Pfam" id="PF00425"/>
    </source>
</evidence>
<protein>
    <recommendedName>
        <fullName evidence="4">aminodeoxychorismate synthase</fullName>
        <ecNumber evidence="4">2.6.1.85</ecNumber>
    </recommendedName>
    <alternativeName>
        <fullName evidence="8">Para-aminobenzoate synthase</fullName>
    </alternativeName>
    <alternativeName>
        <fullName evidence="9">p-aminobenzoic acid synthase</fullName>
    </alternativeName>
</protein>
<dbReference type="EC" id="2.6.1.85" evidence="4"/>
<dbReference type="GO" id="GO:0008153">
    <property type="term" value="P:4-aminobenzoate biosynthetic process"/>
    <property type="evidence" value="ECO:0007669"/>
    <property type="project" value="TreeGrafter"/>
</dbReference>
<evidence type="ECO:0000256" key="8">
    <source>
        <dbReference type="ARBA" id="ARBA00031329"/>
    </source>
</evidence>
<comment type="similarity">
    <text evidence="3">In the C-terminal section; belongs to the anthranilate synthase component I family.</text>
</comment>
<dbReference type="InterPro" id="IPR019999">
    <property type="entry name" value="Anth_synth_I-like"/>
</dbReference>
<evidence type="ECO:0000256" key="1">
    <source>
        <dbReference type="ARBA" id="ARBA00001000"/>
    </source>
</evidence>
<dbReference type="PANTHER" id="PTHR11236:SF18">
    <property type="entry name" value="AMINODEOXYCHORISMATE SYNTHASE"/>
    <property type="match status" value="1"/>
</dbReference>
<dbReference type="AlphaFoldDB" id="A0AAV2YMR7"/>
<dbReference type="Gene3D" id="3.60.120.10">
    <property type="entry name" value="Anthranilate synthase"/>
    <property type="match status" value="1"/>
</dbReference>
<dbReference type="Pfam" id="PF04715">
    <property type="entry name" value="Anth_synt_I_N"/>
    <property type="match status" value="1"/>
</dbReference>
<keyword evidence="6" id="KW-0289">Folate biosynthesis</keyword>
<dbReference type="InterPro" id="IPR006221">
    <property type="entry name" value="TrpG/PapA_dom"/>
</dbReference>
<dbReference type="GO" id="GO:0005737">
    <property type="term" value="C:cytoplasm"/>
    <property type="evidence" value="ECO:0007669"/>
    <property type="project" value="TreeGrafter"/>
</dbReference>
<evidence type="ECO:0000313" key="14">
    <source>
        <dbReference type="Proteomes" id="UP001146120"/>
    </source>
</evidence>
<name>A0AAV2YMR7_9STRA</name>
<dbReference type="InterPro" id="IPR005801">
    <property type="entry name" value="ADC_synthase"/>
</dbReference>
<dbReference type="EMBL" id="DAKRPA010000254">
    <property type="protein sequence ID" value="DAZ94384.1"/>
    <property type="molecule type" value="Genomic_DNA"/>
</dbReference>
<dbReference type="PANTHER" id="PTHR11236">
    <property type="entry name" value="AMINOBENZOATE/ANTHRANILATE SYNTHASE"/>
    <property type="match status" value="1"/>
</dbReference>
<sequence>MVAMPPRPRRVHTLLIDNYDSYTYNLFQMLAEVNGVAPMVMRNDACAGDWDRIWAAFLVSAGKRRVPPAAELEDDAPALNIVVSPGPGHPANAQDFGVCTAAIRFAAATDVPLLGVCLGHQGLATVYGGHVGQAPEVMHGRTSAVHFSMPAATEEPLFAFVPTGFAVVRYHSLVAAEPLPVELESLAHTADGVLMALKHRTRPLYGVQFHPEAICSQFGHQLLQNFRDLTLGQAPTKCLLHHSGHQHHHQIAELLPSRSTPDVQRKEPKFQVVVECLAKDVDGICDFAESVFVALYAEAPRSFWLDSSSFQSVAAAASTASASSSARAARLNSRFSLMGDASGPLSYCVEFSALHQLLRIHKQEETVEASGHILTHVREQLAAYADHDVVFEQTDSAPFAFRGGFVGYLGYEVLGADLTQTKSIVTQVLEERWNRGDAVPDASLVFVDRVLVFDHVDQRVYAVTLSALTGNIATSDDAQQWRTKLRHQLDNLRAGPSLAAPTTASTGIVDEVVFHPSCSRDDYVAAIKQSQELINQGETYEVCLTNQLRADVSLTDPLAFYRVLRRRNPAPYAGFYKSQPMPQSTESGGWQSTYSICCSSPERFLRIDREGWMEAKPIKGTRRRGATPEEDQAIAQELATCVKDRAENMMIADLVRNDFGVVAAIGSVHVPKLMNVESYATVHQLVTTVRAQRRHDADIVDVLHATFPGGSMTGAPKQRTMAIIRELERHPRGVYSGTLGFMSICGSCDLNIIIRTAVVTPTSITLGAGGAIVALSDTDDEYDEMLLKARALVQTVGLVAAGDVGKARVSTDVADLAAAGRN</sequence>
<dbReference type="InterPro" id="IPR005802">
    <property type="entry name" value="ADC_synth_comp_1"/>
</dbReference>
<evidence type="ECO:0000313" key="13">
    <source>
        <dbReference type="EMBL" id="DAZ94384.1"/>
    </source>
</evidence>
<comment type="caution">
    <text evidence="13">The sequence shown here is derived from an EMBL/GenBank/DDBJ whole genome shotgun (WGS) entry which is preliminary data.</text>
</comment>
<organism evidence="13 14">
    <name type="scientific">Lagenidium giganteum</name>
    <dbReference type="NCBI Taxonomy" id="4803"/>
    <lineage>
        <taxon>Eukaryota</taxon>
        <taxon>Sar</taxon>
        <taxon>Stramenopiles</taxon>
        <taxon>Oomycota</taxon>
        <taxon>Peronosporomycetes</taxon>
        <taxon>Pythiales</taxon>
        <taxon>Pythiaceae</taxon>
    </lineage>
</organism>